<proteinExistence type="predicted"/>
<sequence>MQVDLVLKSHYMITISLAGIGWIVLLGGAGAITALYDNTINAYSYGYSSASSRMSGVFATLWLYVIYQFVVITGLFMMVAKNAIRQYRLAVLSFIIISFISNCNFAFMATVSSGMFSFSLLDVHSKINALIAGLSILAIANFIWIIIIGSEDDSTLIRNIDGYYGNIRNEKDSTGNRFAPQPTPMYTSDFTNA</sequence>
<keyword evidence="2" id="KW-1185">Reference proteome</keyword>
<dbReference type="Proteomes" id="UP000789366">
    <property type="component" value="Unassembled WGS sequence"/>
</dbReference>
<comment type="caution">
    <text evidence="1">The sequence shown here is derived from an EMBL/GenBank/DDBJ whole genome shotgun (WGS) entry which is preliminary data.</text>
</comment>
<organism evidence="1 2">
    <name type="scientific">Cetraspora pellucida</name>
    <dbReference type="NCBI Taxonomy" id="1433469"/>
    <lineage>
        <taxon>Eukaryota</taxon>
        <taxon>Fungi</taxon>
        <taxon>Fungi incertae sedis</taxon>
        <taxon>Mucoromycota</taxon>
        <taxon>Glomeromycotina</taxon>
        <taxon>Glomeromycetes</taxon>
        <taxon>Diversisporales</taxon>
        <taxon>Gigasporaceae</taxon>
        <taxon>Cetraspora</taxon>
    </lineage>
</organism>
<reference evidence="1" key="1">
    <citation type="submission" date="2021-06" db="EMBL/GenBank/DDBJ databases">
        <authorList>
            <person name="Kallberg Y."/>
            <person name="Tangrot J."/>
            <person name="Rosling A."/>
        </authorList>
    </citation>
    <scope>NUCLEOTIDE SEQUENCE</scope>
    <source>
        <strain evidence="1">28 12/20/2015</strain>
    </source>
</reference>
<gene>
    <name evidence="1" type="ORF">SPELUC_LOCUS905</name>
</gene>
<evidence type="ECO:0000313" key="1">
    <source>
        <dbReference type="EMBL" id="CAG8453209.1"/>
    </source>
</evidence>
<protein>
    <submittedName>
        <fullName evidence="1">10879_t:CDS:1</fullName>
    </submittedName>
</protein>
<dbReference type="EMBL" id="CAJVPW010000413">
    <property type="protein sequence ID" value="CAG8453209.1"/>
    <property type="molecule type" value="Genomic_DNA"/>
</dbReference>
<name>A0ACA9K587_9GLOM</name>
<evidence type="ECO:0000313" key="2">
    <source>
        <dbReference type="Proteomes" id="UP000789366"/>
    </source>
</evidence>
<accession>A0ACA9K587</accession>